<keyword evidence="6" id="KW-0269">Exonuclease</keyword>
<dbReference type="OrthoDB" id="354769at2759"/>
<comment type="subunit">
    <text evidence="3">Monomer.</text>
</comment>
<dbReference type="OMA" id="FRDECEW"/>
<evidence type="ECO:0008006" key="10">
    <source>
        <dbReference type="Google" id="ProtNLM"/>
    </source>
</evidence>
<evidence type="ECO:0000256" key="6">
    <source>
        <dbReference type="ARBA" id="ARBA00022839"/>
    </source>
</evidence>
<dbReference type="PANTHER" id="PTHR14464">
    <property type="entry name" value="EXONUCLEASE V"/>
    <property type="match status" value="1"/>
</dbReference>
<organism evidence="8 9">
    <name type="scientific">Stachybotrys chlorohalonatus (strain IBT 40285)</name>
    <dbReference type="NCBI Taxonomy" id="1283841"/>
    <lineage>
        <taxon>Eukaryota</taxon>
        <taxon>Fungi</taxon>
        <taxon>Dikarya</taxon>
        <taxon>Ascomycota</taxon>
        <taxon>Pezizomycotina</taxon>
        <taxon>Sordariomycetes</taxon>
        <taxon>Hypocreomycetidae</taxon>
        <taxon>Hypocreales</taxon>
        <taxon>Stachybotryaceae</taxon>
        <taxon>Stachybotrys</taxon>
    </lineage>
</organism>
<dbReference type="STRING" id="1283841.A0A084QI37"/>
<feature type="compositionally biased region" description="Polar residues" evidence="7">
    <location>
        <begin position="406"/>
        <end position="420"/>
    </location>
</feature>
<name>A0A084QI37_STAC4</name>
<keyword evidence="9" id="KW-1185">Reference proteome</keyword>
<evidence type="ECO:0000256" key="1">
    <source>
        <dbReference type="ARBA" id="ARBA00001966"/>
    </source>
</evidence>
<evidence type="ECO:0000313" key="8">
    <source>
        <dbReference type="EMBL" id="KFA63622.1"/>
    </source>
</evidence>
<accession>A0A084QI37</accession>
<evidence type="ECO:0000256" key="7">
    <source>
        <dbReference type="SAM" id="MobiDB-lite"/>
    </source>
</evidence>
<dbReference type="InterPro" id="IPR019190">
    <property type="entry name" value="EXOV"/>
</dbReference>
<comment type="cofactor">
    <cofactor evidence="1">
        <name>[4Fe-4S] cluster</name>
        <dbReference type="ChEBI" id="CHEBI:49883"/>
    </cofactor>
</comment>
<dbReference type="GO" id="GO:0036297">
    <property type="term" value="P:interstrand cross-link repair"/>
    <property type="evidence" value="ECO:0007669"/>
    <property type="project" value="TreeGrafter"/>
</dbReference>
<dbReference type="EMBL" id="KL660733">
    <property type="protein sequence ID" value="KFA63622.1"/>
    <property type="molecule type" value="Genomic_DNA"/>
</dbReference>
<keyword evidence="4" id="KW-0408">Iron</keyword>
<dbReference type="Proteomes" id="UP000028524">
    <property type="component" value="Unassembled WGS sequence"/>
</dbReference>
<dbReference type="InParanoid" id="A0A084QI37"/>
<reference evidence="8 9" key="1">
    <citation type="journal article" date="2014" name="BMC Genomics">
        <title>Comparative genome sequencing reveals chemotype-specific gene clusters in the toxigenic black mold Stachybotrys.</title>
        <authorList>
            <person name="Semeiks J."/>
            <person name="Borek D."/>
            <person name="Otwinowski Z."/>
            <person name="Grishin N.V."/>
        </authorList>
    </citation>
    <scope>NUCLEOTIDE SEQUENCE [LARGE SCALE GENOMIC DNA]</scope>
    <source>
        <strain evidence="8 9">IBT 40285</strain>
    </source>
</reference>
<evidence type="ECO:0000256" key="3">
    <source>
        <dbReference type="ARBA" id="ARBA00011245"/>
    </source>
</evidence>
<keyword evidence="6" id="KW-0378">Hydrolase</keyword>
<keyword evidence="4" id="KW-0479">Metal-binding</keyword>
<evidence type="ECO:0000256" key="2">
    <source>
        <dbReference type="ARBA" id="ARBA00009797"/>
    </source>
</evidence>
<dbReference type="HOGENOM" id="CLU_013225_1_2_1"/>
<dbReference type="GO" id="GO:0051539">
    <property type="term" value="F:4 iron, 4 sulfur cluster binding"/>
    <property type="evidence" value="ECO:0007669"/>
    <property type="project" value="UniProtKB-KW"/>
</dbReference>
<dbReference type="PANTHER" id="PTHR14464:SF4">
    <property type="entry name" value="EXONUCLEASE V"/>
    <property type="match status" value="1"/>
</dbReference>
<proteinExistence type="inferred from homology"/>
<dbReference type="GO" id="GO:0005739">
    <property type="term" value="C:mitochondrion"/>
    <property type="evidence" value="ECO:0007669"/>
    <property type="project" value="TreeGrafter"/>
</dbReference>
<feature type="region of interest" description="Disordered" evidence="7">
    <location>
        <begin position="406"/>
        <end position="430"/>
    </location>
</feature>
<dbReference type="GO" id="GO:0005634">
    <property type="term" value="C:nucleus"/>
    <property type="evidence" value="ECO:0007669"/>
    <property type="project" value="TreeGrafter"/>
</dbReference>
<dbReference type="AlphaFoldDB" id="A0A084QI37"/>
<protein>
    <recommendedName>
        <fullName evidence="10">Exonuclease V</fullName>
    </recommendedName>
</protein>
<evidence type="ECO:0000256" key="4">
    <source>
        <dbReference type="ARBA" id="ARBA00022485"/>
    </source>
</evidence>
<sequence>MDSDSDISLGISAEEEEELLLRLASQFPPLSLTSKDPALVVDTLPQKLDIISGHDAAEKIEKALAPGIPKPVAVTHSNALSHSPAALANSEELPSPFSTQQDVSYPNLSHALSRIGGDAATPPESFKTKQLEQPAAETSAAVNQKGGDAVLEIEDDGSSPSRRSPLQLFRTFPKKPLSVSDLTSGAWCELQYWYTLTRLPGGRRTRTAAMRQGSKVHQKLEDEVHTTVRIEIMTKEDGFGLRLWNLIQGLRTLRDTGLTRELEVWGLVDGNLVNGVIDGLSYDNPNPEFEEELAQQSSQIDPRQSTLADYFPSQSSISSAGTNRKIYLTDVKTRGSTRPVSASMLRPSKIQLLLYHRFLSEMAARKLDFFRVFRRYGLDPDLPFSDTFIAQIASLHDEVFVDAPTSSAGTMESTQSQSIRDASDEDPRDLVSTEPDLIRFRSLRELLSLVDSEVAQTFPDSEDSVGHMLRVQYVHRIDGRELDVHDFPVSRRALDEYLKNYMNWWRGERDAKGVDMEEAFKCQICEFSSSCSWRQEFDEDRLQKARNKIKSYKYAQKTP</sequence>
<keyword evidence="5" id="KW-0540">Nuclease</keyword>
<evidence type="ECO:0000313" key="9">
    <source>
        <dbReference type="Proteomes" id="UP000028524"/>
    </source>
</evidence>
<comment type="similarity">
    <text evidence="2">Belongs to the EXO5 family.</text>
</comment>
<keyword evidence="4" id="KW-0004">4Fe-4S</keyword>
<keyword evidence="4" id="KW-0411">Iron-sulfur</keyword>
<evidence type="ECO:0000256" key="5">
    <source>
        <dbReference type="ARBA" id="ARBA00022722"/>
    </source>
</evidence>
<dbReference type="GO" id="GO:0045145">
    <property type="term" value="F:single-stranded DNA 5'-3' DNA exonuclease activity"/>
    <property type="evidence" value="ECO:0007669"/>
    <property type="project" value="InterPro"/>
</dbReference>
<gene>
    <name evidence="8" type="ORF">S40285_03166</name>
</gene>
<dbReference type="Pfam" id="PF09810">
    <property type="entry name" value="Exo5"/>
    <property type="match status" value="1"/>
</dbReference>